<dbReference type="EMBL" id="MTAB01000018">
    <property type="protein sequence ID" value="OSI19805.1"/>
    <property type="molecule type" value="Genomic_DNA"/>
</dbReference>
<dbReference type="Gene3D" id="3.30.70.2970">
    <property type="entry name" value="Protein of unknown function (DUF541), domain 2"/>
    <property type="match status" value="1"/>
</dbReference>
<name>A0A1X3DHJ2_9NEIS</name>
<dbReference type="AlphaFoldDB" id="A0A1X3DHJ2"/>
<evidence type="ECO:0000256" key="1">
    <source>
        <dbReference type="SAM" id="SignalP"/>
    </source>
</evidence>
<comment type="caution">
    <text evidence="2">The sequence shown here is derived from an EMBL/GenBank/DDBJ whole genome shotgun (WGS) entry which is preliminary data.</text>
</comment>
<dbReference type="PANTHER" id="PTHR34387">
    <property type="entry name" value="SLR1258 PROTEIN"/>
    <property type="match status" value="1"/>
</dbReference>
<protein>
    <recommendedName>
        <fullName evidence="4">SIMPL domain-containing protein</fullName>
    </recommendedName>
</protein>
<organism evidence="2 3">
    <name type="scientific">Neisseria dumasiana</name>
    <dbReference type="NCBI Taxonomy" id="1931275"/>
    <lineage>
        <taxon>Bacteria</taxon>
        <taxon>Pseudomonadati</taxon>
        <taxon>Pseudomonadota</taxon>
        <taxon>Betaproteobacteria</taxon>
        <taxon>Neisseriales</taxon>
        <taxon>Neisseriaceae</taxon>
        <taxon>Neisseria</taxon>
    </lineage>
</organism>
<dbReference type="Gene3D" id="3.30.110.170">
    <property type="entry name" value="Protein of unknown function (DUF541), domain 1"/>
    <property type="match status" value="1"/>
</dbReference>
<evidence type="ECO:0000313" key="3">
    <source>
        <dbReference type="Proteomes" id="UP000193303"/>
    </source>
</evidence>
<gene>
    <name evidence="2" type="ORF">BV912_08255</name>
</gene>
<dbReference type="Pfam" id="PF04402">
    <property type="entry name" value="SIMPL"/>
    <property type="match status" value="1"/>
</dbReference>
<dbReference type="InterPro" id="IPR052022">
    <property type="entry name" value="26kDa_periplasmic_antigen"/>
</dbReference>
<dbReference type="InterPro" id="IPR007497">
    <property type="entry name" value="SIMPL/DUF541"/>
</dbReference>
<dbReference type="PANTHER" id="PTHR34387:SF1">
    <property type="entry name" value="PERIPLASMIC IMMUNOGENIC PROTEIN"/>
    <property type="match status" value="1"/>
</dbReference>
<accession>A0A1X3DHJ2</accession>
<proteinExistence type="predicted"/>
<dbReference type="Proteomes" id="UP000193303">
    <property type="component" value="Unassembled WGS sequence"/>
</dbReference>
<feature type="signal peptide" evidence="1">
    <location>
        <begin position="1"/>
        <end position="20"/>
    </location>
</feature>
<dbReference type="OrthoDB" id="8613250at2"/>
<feature type="chain" id="PRO_5012869065" description="SIMPL domain-containing protein" evidence="1">
    <location>
        <begin position="21"/>
        <end position="234"/>
    </location>
</feature>
<dbReference type="RefSeq" id="WP_085359800.1">
    <property type="nucleotide sequence ID" value="NZ_MTAB01000018.1"/>
</dbReference>
<evidence type="ECO:0008006" key="4">
    <source>
        <dbReference type="Google" id="ProtNLM"/>
    </source>
</evidence>
<keyword evidence="1" id="KW-0732">Signal</keyword>
<reference evidence="3" key="1">
    <citation type="submission" date="2017-01" db="EMBL/GenBank/DDBJ databases">
        <authorList>
            <person name="Mah S.A."/>
            <person name="Swanson W.J."/>
            <person name="Moy G.W."/>
            <person name="Vacquier V.D."/>
        </authorList>
    </citation>
    <scope>NUCLEOTIDE SEQUENCE [LARGE SCALE GENOMIC DNA]</scope>
    <source>
        <strain evidence="3">124861</strain>
    </source>
</reference>
<sequence>MLKPVALFAALLAAALPVSAETLHYNIVEFSESASIEVLRDTAIARLRVHEEGKNQEEVSANFIKKLNHVTRKATSNEFKTELLHRSASPRYEFSDKGKQTQTGWEEQAVLQVESKNFEAVNKLIAETRSEANLDSLTFRVSKQSREDTVDEVSKAALKRFRDRADSLTKNMGFRNYKIVRLDFGQIGNRSVSSAPAQVMRAKSVSVEAATAVPEQTAPGTEEISITVRGTIQM</sequence>
<evidence type="ECO:0000313" key="2">
    <source>
        <dbReference type="EMBL" id="OSI19805.1"/>
    </source>
</evidence>
<dbReference type="STRING" id="1931275.BV914_03780"/>
<dbReference type="GO" id="GO:0006974">
    <property type="term" value="P:DNA damage response"/>
    <property type="evidence" value="ECO:0007669"/>
    <property type="project" value="TreeGrafter"/>
</dbReference>